<feature type="chain" id="PRO_5044780930" description="Protein phosphatase 1 regulatory subunit" evidence="6">
    <location>
        <begin position="17"/>
        <end position="337"/>
    </location>
</feature>
<evidence type="ECO:0000256" key="3">
    <source>
        <dbReference type="PIRNR" id="PIRNR038207"/>
    </source>
</evidence>
<feature type="compositionally biased region" description="Basic and acidic residues" evidence="5">
    <location>
        <begin position="279"/>
        <end position="292"/>
    </location>
</feature>
<dbReference type="AlphaFoldDB" id="A0ABD1J897"/>
<feature type="signal peptide" evidence="6">
    <location>
        <begin position="1"/>
        <end position="16"/>
    </location>
</feature>
<dbReference type="PIRSF" id="PIRSF038207">
    <property type="entry name" value="PP1_GT_animal"/>
    <property type="match status" value="1"/>
</dbReference>
<feature type="coiled-coil region" evidence="4">
    <location>
        <begin position="117"/>
        <end position="144"/>
    </location>
</feature>
<keyword evidence="4" id="KW-0175">Coiled coil</keyword>
<evidence type="ECO:0000256" key="2">
    <source>
        <dbReference type="ARBA" id="ARBA00023277"/>
    </source>
</evidence>
<keyword evidence="2 3" id="KW-0119">Carbohydrate metabolism</keyword>
<protein>
    <recommendedName>
        <fullName evidence="3">Protein phosphatase 1 regulatory subunit</fullName>
    </recommendedName>
</protein>
<dbReference type="FunFam" id="2.60.40.2440:FF:000001">
    <property type="entry name" value="Protein phosphatase 1 regulatory subunit 3C"/>
    <property type="match status" value="1"/>
</dbReference>
<dbReference type="Proteomes" id="UP001591681">
    <property type="component" value="Unassembled WGS sequence"/>
</dbReference>
<organism evidence="8 9">
    <name type="scientific">Coilia grayii</name>
    <name type="common">Gray's grenadier anchovy</name>
    <dbReference type="NCBI Taxonomy" id="363190"/>
    <lineage>
        <taxon>Eukaryota</taxon>
        <taxon>Metazoa</taxon>
        <taxon>Chordata</taxon>
        <taxon>Craniata</taxon>
        <taxon>Vertebrata</taxon>
        <taxon>Euteleostomi</taxon>
        <taxon>Actinopterygii</taxon>
        <taxon>Neopterygii</taxon>
        <taxon>Teleostei</taxon>
        <taxon>Clupei</taxon>
        <taxon>Clupeiformes</taxon>
        <taxon>Clupeoidei</taxon>
        <taxon>Engraulidae</taxon>
        <taxon>Coilinae</taxon>
        <taxon>Coilia</taxon>
    </lineage>
</organism>
<proteinExistence type="predicted"/>
<feature type="domain" description="CBM21" evidence="7">
    <location>
        <begin position="164"/>
        <end position="272"/>
    </location>
</feature>
<dbReference type="Pfam" id="PF03370">
    <property type="entry name" value="CBM_21"/>
    <property type="match status" value="1"/>
</dbReference>
<evidence type="ECO:0000313" key="8">
    <source>
        <dbReference type="EMBL" id="KAL2083352.1"/>
    </source>
</evidence>
<comment type="caution">
    <text evidence="8">The sequence shown here is derived from an EMBL/GenBank/DDBJ whole genome shotgun (WGS) entry which is preliminary data.</text>
</comment>
<keyword evidence="1 3" id="KW-0321">Glycogen metabolism</keyword>
<dbReference type="EMBL" id="JBHFQA010000018">
    <property type="protein sequence ID" value="KAL2083352.1"/>
    <property type="molecule type" value="Genomic_DNA"/>
</dbReference>
<feature type="region of interest" description="Disordered" evidence="5">
    <location>
        <begin position="279"/>
        <end position="301"/>
    </location>
</feature>
<sequence length="337" mass="38082">MFVSCLSFCSIFHVLSAPMPGPTMPVDVAMQLYIAHSPPLRSFLSSYEDRRARGLVNAHCYKPLRPCLSSRCRPHHLEAPCPMGWQKPKAKDKKRVVFADSKGMSLTAVHLFSNSEDAEVTQALSQLQLDLTELENAAATLRVSPSQSLTLDFPQPSADYLDFRSRLLKNSVCLENCMLQEHSLTGTVKVRNLAFEKSVQVRITFDSWRSLQDVECAFMNNVYGCQETDTFSFAVELPGYLAPGNRVEFCICYQAAEQTFWDNNDGNNYRLIPAPWKNHESKWSPSGKKKETTTAGPKKPIRKLGSQFDRLASPRTSKGFFTGWQTWDCIENSAPYW</sequence>
<evidence type="ECO:0000256" key="1">
    <source>
        <dbReference type="ARBA" id="ARBA00022600"/>
    </source>
</evidence>
<evidence type="ECO:0000259" key="7">
    <source>
        <dbReference type="PROSITE" id="PS51159"/>
    </source>
</evidence>
<gene>
    <name evidence="8" type="ORF">ACEWY4_021125</name>
</gene>
<evidence type="ECO:0000313" key="9">
    <source>
        <dbReference type="Proteomes" id="UP001591681"/>
    </source>
</evidence>
<keyword evidence="9" id="KW-1185">Reference proteome</keyword>
<dbReference type="GO" id="GO:0005977">
    <property type="term" value="P:glycogen metabolic process"/>
    <property type="evidence" value="ECO:0007669"/>
    <property type="project" value="UniProtKB-KW"/>
</dbReference>
<dbReference type="PANTHER" id="PTHR12307:SF15">
    <property type="entry name" value="PROTEIN PHOSPHATASE 1 REGULATORY SUBUNIT 3C"/>
    <property type="match status" value="1"/>
</dbReference>
<dbReference type="Gene3D" id="2.60.40.2440">
    <property type="entry name" value="Carbohydrate binding type-21 domain"/>
    <property type="match status" value="1"/>
</dbReference>
<evidence type="ECO:0000256" key="6">
    <source>
        <dbReference type="SAM" id="SignalP"/>
    </source>
</evidence>
<accession>A0ABD1J897</accession>
<dbReference type="PANTHER" id="PTHR12307">
    <property type="entry name" value="PROTEIN PHOSPHATASE 1 REGULATORY SUBUNIT"/>
    <property type="match status" value="1"/>
</dbReference>
<evidence type="ECO:0000256" key="4">
    <source>
        <dbReference type="SAM" id="Coils"/>
    </source>
</evidence>
<evidence type="ECO:0000256" key="5">
    <source>
        <dbReference type="SAM" id="MobiDB-lite"/>
    </source>
</evidence>
<dbReference type="InterPro" id="IPR017434">
    <property type="entry name" value="Pase-1_reg-su_3B/C/D_met"/>
</dbReference>
<dbReference type="InterPro" id="IPR005036">
    <property type="entry name" value="CBM21_dom"/>
</dbReference>
<dbReference type="InterPro" id="IPR038175">
    <property type="entry name" value="CBM21_dom_sf"/>
</dbReference>
<dbReference type="PROSITE" id="PS51159">
    <property type="entry name" value="CBM21"/>
    <property type="match status" value="1"/>
</dbReference>
<reference evidence="8 9" key="1">
    <citation type="submission" date="2024-09" db="EMBL/GenBank/DDBJ databases">
        <title>A chromosome-level genome assembly of Gray's grenadier anchovy, Coilia grayii.</title>
        <authorList>
            <person name="Fu Z."/>
        </authorList>
    </citation>
    <scope>NUCLEOTIDE SEQUENCE [LARGE SCALE GENOMIC DNA]</scope>
    <source>
        <strain evidence="8">G4</strain>
        <tissue evidence="8">Muscle</tissue>
    </source>
</reference>
<keyword evidence="6" id="KW-0732">Signal</keyword>
<dbReference type="InterPro" id="IPR050782">
    <property type="entry name" value="PP1_regulatory_subunit_3"/>
</dbReference>
<name>A0ABD1J897_9TELE</name>